<protein>
    <submittedName>
        <fullName evidence="2">Uncharacterized protein</fullName>
    </submittedName>
</protein>
<comment type="caution">
    <text evidence="2">The sequence shown here is derived from an EMBL/GenBank/DDBJ whole genome shotgun (WGS) entry which is preliminary data.</text>
</comment>
<reference evidence="2 3" key="1">
    <citation type="submission" date="2023-11" db="EMBL/GenBank/DDBJ databases">
        <title>Halocaridina rubra genome assembly.</title>
        <authorList>
            <person name="Smith C."/>
        </authorList>
    </citation>
    <scope>NUCLEOTIDE SEQUENCE [LARGE SCALE GENOMIC DNA]</scope>
    <source>
        <strain evidence="2">EP-1</strain>
        <tissue evidence="2">Whole</tissue>
    </source>
</reference>
<proteinExistence type="predicted"/>
<accession>A0AAN9A900</accession>
<gene>
    <name evidence="2" type="ORF">SK128_026847</name>
</gene>
<organism evidence="2 3">
    <name type="scientific">Halocaridina rubra</name>
    <name type="common">Hawaiian red shrimp</name>
    <dbReference type="NCBI Taxonomy" id="373956"/>
    <lineage>
        <taxon>Eukaryota</taxon>
        <taxon>Metazoa</taxon>
        <taxon>Ecdysozoa</taxon>
        <taxon>Arthropoda</taxon>
        <taxon>Crustacea</taxon>
        <taxon>Multicrustacea</taxon>
        <taxon>Malacostraca</taxon>
        <taxon>Eumalacostraca</taxon>
        <taxon>Eucarida</taxon>
        <taxon>Decapoda</taxon>
        <taxon>Pleocyemata</taxon>
        <taxon>Caridea</taxon>
        <taxon>Atyoidea</taxon>
        <taxon>Atyidae</taxon>
        <taxon>Halocaridina</taxon>
    </lineage>
</organism>
<evidence type="ECO:0000313" key="2">
    <source>
        <dbReference type="EMBL" id="KAK7085386.1"/>
    </source>
</evidence>
<feature type="compositionally biased region" description="Polar residues" evidence="1">
    <location>
        <begin position="23"/>
        <end position="39"/>
    </location>
</feature>
<name>A0AAN9A900_HALRR</name>
<sequence>NGVGSLDDGEGGHVMSCTEESEGSSTDIMNGVSPSTLSSDAVGPPSHQAAEAVVTQ</sequence>
<evidence type="ECO:0000256" key="1">
    <source>
        <dbReference type="SAM" id="MobiDB-lite"/>
    </source>
</evidence>
<dbReference type="Proteomes" id="UP001381693">
    <property type="component" value="Unassembled WGS sequence"/>
</dbReference>
<keyword evidence="3" id="KW-1185">Reference proteome</keyword>
<evidence type="ECO:0000313" key="3">
    <source>
        <dbReference type="Proteomes" id="UP001381693"/>
    </source>
</evidence>
<feature type="non-terminal residue" evidence="2">
    <location>
        <position position="1"/>
    </location>
</feature>
<dbReference type="EMBL" id="JAXCGZ010001064">
    <property type="protein sequence ID" value="KAK7085386.1"/>
    <property type="molecule type" value="Genomic_DNA"/>
</dbReference>
<dbReference type="AlphaFoldDB" id="A0AAN9A900"/>
<feature type="region of interest" description="Disordered" evidence="1">
    <location>
        <begin position="1"/>
        <end position="56"/>
    </location>
</feature>